<dbReference type="Proteomes" id="UP000007879">
    <property type="component" value="Unassembled WGS sequence"/>
</dbReference>
<keyword evidence="4" id="KW-1133">Transmembrane helix</keyword>
<dbReference type="PANTHER" id="PTHR44170">
    <property type="entry name" value="PROTEIN SIDEKICK"/>
    <property type="match status" value="1"/>
</dbReference>
<dbReference type="GO" id="GO:0098609">
    <property type="term" value="P:cell-cell adhesion"/>
    <property type="evidence" value="ECO:0007669"/>
    <property type="project" value="TreeGrafter"/>
</dbReference>
<evidence type="ECO:0000313" key="9">
    <source>
        <dbReference type="Proteomes" id="UP000007879"/>
    </source>
</evidence>
<dbReference type="CDD" id="cd00063">
    <property type="entry name" value="FN3"/>
    <property type="match status" value="2"/>
</dbReference>
<dbReference type="Pfam" id="PF00047">
    <property type="entry name" value="ig"/>
    <property type="match status" value="1"/>
</dbReference>
<evidence type="ECO:0000256" key="1">
    <source>
        <dbReference type="ARBA" id="ARBA00022737"/>
    </source>
</evidence>
<dbReference type="PROSITE" id="PS50835">
    <property type="entry name" value="IG_LIKE"/>
    <property type="match status" value="4"/>
</dbReference>
<dbReference type="SUPFAM" id="SSF49265">
    <property type="entry name" value="Fibronectin type III"/>
    <property type="match status" value="1"/>
</dbReference>
<dbReference type="InterPro" id="IPR003961">
    <property type="entry name" value="FN3_dom"/>
</dbReference>
<feature type="compositionally biased region" description="Low complexity" evidence="3">
    <location>
        <begin position="941"/>
        <end position="952"/>
    </location>
</feature>
<dbReference type="PROSITE" id="PS50853">
    <property type="entry name" value="FN3"/>
    <property type="match status" value="2"/>
</dbReference>
<reference evidence="9" key="1">
    <citation type="journal article" date="2010" name="Nature">
        <title>The Amphimedon queenslandica genome and the evolution of animal complexity.</title>
        <authorList>
            <person name="Srivastava M."/>
            <person name="Simakov O."/>
            <person name="Chapman J."/>
            <person name="Fahey B."/>
            <person name="Gauthier M.E."/>
            <person name="Mitros T."/>
            <person name="Richards G.S."/>
            <person name="Conaco C."/>
            <person name="Dacre M."/>
            <person name="Hellsten U."/>
            <person name="Larroux C."/>
            <person name="Putnam N.H."/>
            <person name="Stanke M."/>
            <person name="Adamska M."/>
            <person name="Darling A."/>
            <person name="Degnan S.M."/>
            <person name="Oakley T.H."/>
            <person name="Plachetzki D.C."/>
            <person name="Zhai Y."/>
            <person name="Adamski M."/>
            <person name="Calcino A."/>
            <person name="Cummins S.F."/>
            <person name="Goodstein D.M."/>
            <person name="Harris C."/>
            <person name="Jackson D.J."/>
            <person name="Leys S.P."/>
            <person name="Shu S."/>
            <person name="Woodcroft B.J."/>
            <person name="Vervoort M."/>
            <person name="Kosik K.S."/>
            <person name="Manning G."/>
            <person name="Degnan B.M."/>
            <person name="Rokhsar D.S."/>
        </authorList>
    </citation>
    <scope>NUCLEOTIDE SEQUENCE [LARGE SCALE GENOMIC DNA]</scope>
</reference>
<keyword evidence="9" id="KW-1185">Reference proteome</keyword>
<dbReference type="InterPro" id="IPR036179">
    <property type="entry name" value="Ig-like_dom_sf"/>
</dbReference>
<feature type="domain" description="Ig-like" evidence="6">
    <location>
        <begin position="355"/>
        <end position="446"/>
    </location>
</feature>
<feature type="domain" description="Fibronectin type-III" evidence="7">
    <location>
        <begin position="682"/>
        <end position="775"/>
    </location>
</feature>
<keyword evidence="5" id="KW-0732">Signal</keyword>
<keyword evidence="2" id="KW-1015">Disulfide bond</keyword>
<evidence type="ECO:0000256" key="5">
    <source>
        <dbReference type="SAM" id="SignalP"/>
    </source>
</evidence>
<feature type="chain" id="PRO_5043045051" evidence="5">
    <location>
        <begin position="18"/>
        <end position="1015"/>
    </location>
</feature>
<evidence type="ECO:0000259" key="6">
    <source>
        <dbReference type="PROSITE" id="PS50835"/>
    </source>
</evidence>
<dbReference type="InterPro" id="IPR007110">
    <property type="entry name" value="Ig-like_dom"/>
</dbReference>
<sequence>MKPLLVLFLCLLKGINAELEVSIHRIPDQPIQLYSGGSVVLTCTVTTSSPNITVTVEWFKSLQSLQHVTNSIHLSPPYRLQEHIWQSSIDLRVLTVQFSGWYYCLATTVDGSSTQAAYYQINVEESGNEISDITLHDTYSIGNKATVELSVSPTSLYAQVPFTVTSILHLPAVISPQVRVEWYRNGMKKNNDDVRTFFVNATTVNSVLQVTEPFPASGIAYTCVFNAEMYGTSIFSLNGSTTGLSIESKPTPQVTILSNEPSTPSSSYSVTCLALVLVNGTLKLTWKKDGLLVKSVDNVQLGQPMKTHNSTSLRIRFVNGISQEDEGRYICSASLEMKEYDTILTKTASINILTPTRILSIQTRSIPSNTKWIAGSDASLLCTVQTNRKANVSISWETNTGSISTNHRYYTNALTNTLYESVLELQSVLHSELYYCIVSINGSPMSEEWYYLNVLSSSNFSTISVTLPSSSAAPAIGDQYNLTCTSTRPNEQVMPLAVHWTRDNVILHSHYISSLLSNTTHVTSVLSFESLQITDGGTYLCTVTFDRFFGATQSTQGSASVKLKLKAPRPIVTAVASFDNKRMTCLIEFEKPHEDISIRIDWLIVHNERLYIVTRGEAFEGIISDMDTTECGRVYSQYIETETLSTYSSVVCQVMVNGSGIISSVSRARPDDTNIDSLLPVEPQNVHLKSVGSHWIQIDWEGHTHYSSTSFVIEYSEVGSGVSYSISVNESSDNRLYTALLTDLLPATQYTIQVIANSIVGTNKSDVLDFTTNEAAPSGPPLNFSFHWLTKKLCIFAWSSPDPVKANGLIIGYRFQCFNNTGLFHDLTTNATSVSVNELSLNSSYTCSLAAFNGAGAGPSTMIVFYTDEIGGEGGGGGGGTSVAEGTSQLFSLTLYTIAPISVLLIMSIVIISVLAMTVCYYKQKYKKRMSFVMPSDDHSSTTSFQTTTRPTLPAPLGAPAPNEQSTRQQQRYVSSDTIQQLCHGRQEGRQDCTYLSSPTDIPSPFELTRIESTV</sequence>
<dbReference type="KEGG" id="aqu:109582598"/>
<dbReference type="Pfam" id="PF00041">
    <property type="entry name" value="fn3"/>
    <property type="match status" value="2"/>
</dbReference>
<feature type="signal peptide" evidence="5">
    <location>
        <begin position="1"/>
        <end position="17"/>
    </location>
</feature>
<dbReference type="InterPro" id="IPR036116">
    <property type="entry name" value="FN3_sf"/>
</dbReference>
<evidence type="ECO:0000313" key="8">
    <source>
        <dbReference type="EnsemblMetazoa" id="XP_019852963.1"/>
    </source>
</evidence>
<dbReference type="GO" id="GO:0016020">
    <property type="term" value="C:membrane"/>
    <property type="evidence" value="ECO:0007669"/>
    <property type="project" value="UniProtKB-SubCell"/>
</dbReference>
<reference evidence="8" key="2">
    <citation type="submission" date="2024-06" db="UniProtKB">
        <authorList>
            <consortium name="EnsemblMetazoa"/>
        </authorList>
    </citation>
    <scope>IDENTIFICATION</scope>
</reference>
<gene>
    <name evidence="8" type="primary">109582598</name>
</gene>
<evidence type="ECO:0000256" key="4">
    <source>
        <dbReference type="SAM" id="Phobius"/>
    </source>
</evidence>
<accession>A0AAN0J8C8</accession>
<proteinExistence type="predicted"/>
<name>A0AAN0J8C8_AMPQE</name>
<dbReference type="AlphaFoldDB" id="A0AAN0J8C8"/>
<dbReference type="SMART" id="SM00409">
    <property type="entry name" value="IG"/>
    <property type="match status" value="4"/>
</dbReference>
<dbReference type="InterPro" id="IPR003599">
    <property type="entry name" value="Ig_sub"/>
</dbReference>
<keyword evidence="4" id="KW-0812">Transmembrane</keyword>
<organism evidence="8 9">
    <name type="scientific">Amphimedon queenslandica</name>
    <name type="common">Sponge</name>
    <dbReference type="NCBI Taxonomy" id="400682"/>
    <lineage>
        <taxon>Eukaryota</taxon>
        <taxon>Metazoa</taxon>
        <taxon>Porifera</taxon>
        <taxon>Demospongiae</taxon>
        <taxon>Heteroscleromorpha</taxon>
        <taxon>Haplosclerida</taxon>
        <taxon>Niphatidae</taxon>
        <taxon>Amphimedon</taxon>
    </lineage>
</organism>
<dbReference type="CDD" id="cd00096">
    <property type="entry name" value="Ig"/>
    <property type="match status" value="2"/>
</dbReference>
<dbReference type="EnsemblMetazoa" id="XM_019997404.1">
    <property type="protein sequence ID" value="XP_019852963.1"/>
    <property type="gene ID" value="LOC109582598"/>
</dbReference>
<evidence type="ECO:0000256" key="2">
    <source>
        <dbReference type="ARBA" id="ARBA00023157"/>
    </source>
</evidence>
<dbReference type="SUPFAM" id="SSF48726">
    <property type="entry name" value="Immunoglobulin"/>
    <property type="match status" value="5"/>
</dbReference>
<dbReference type="PANTHER" id="PTHR44170:SF6">
    <property type="entry name" value="CONTACTIN"/>
    <property type="match status" value="1"/>
</dbReference>
<feature type="domain" description="Ig-like" evidence="6">
    <location>
        <begin position="252"/>
        <end position="351"/>
    </location>
</feature>
<feature type="domain" description="Ig-like" evidence="6">
    <location>
        <begin position="3"/>
        <end position="122"/>
    </location>
</feature>
<evidence type="ECO:0000256" key="3">
    <source>
        <dbReference type="SAM" id="MobiDB-lite"/>
    </source>
</evidence>
<protein>
    <submittedName>
        <fullName evidence="8">Uncharacterized protein</fullName>
    </submittedName>
</protein>
<feature type="region of interest" description="Disordered" evidence="3">
    <location>
        <begin position="934"/>
        <end position="969"/>
    </location>
</feature>
<feature type="domain" description="Fibronectin type-III" evidence="7">
    <location>
        <begin position="780"/>
        <end position="870"/>
    </location>
</feature>
<dbReference type="InterPro" id="IPR013151">
    <property type="entry name" value="Immunoglobulin_dom"/>
</dbReference>
<keyword evidence="1" id="KW-0677">Repeat</keyword>
<dbReference type="Gene3D" id="2.60.40.10">
    <property type="entry name" value="Immunoglobulins"/>
    <property type="match status" value="6"/>
</dbReference>
<feature type="domain" description="Ig-like" evidence="6">
    <location>
        <begin position="461"/>
        <end position="562"/>
    </location>
</feature>
<feature type="transmembrane region" description="Helical" evidence="4">
    <location>
        <begin position="898"/>
        <end position="922"/>
    </location>
</feature>
<keyword evidence="4" id="KW-0472">Membrane</keyword>
<dbReference type="SMART" id="SM00060">
    <property type="entry name" value="FN3"/>
    <property type="match status" value="2"/>
</dbReference>
<evidence type="ECO:0000259" key="7">
    <source>
        <dbReference type="PROSITE" id="PS50853"/>
    </source>
</evidence>
<dbReference type="InterPro" id="IPR013783">
    <property type="entry name" value="Ig-like_fold"/>
</dbReference>